<comment type="caution">
    <text evidence="1">The sequence shown here is derived from an EMBL/GenBank/DDBJ whole genome shotgun (WGS) entry which is preliminary data.</text>
</comment>
<keyword evidence="2" id="KW-1185">Reference proteome</keyword>
<organism evidence="1 2">
    <name type="scientific">Rubroshorea leprosula</name>
    <dbReference type="NCBI Taxonomy" id="152421"/>
    <lineage>
        <taxon>Eukaryota</taxon>
        <taxon>Viridiplantae</taxon>
        <taxon>Streptophyta</taxon>
        <taxon>Embryophyta</taxon>
        <taxon>Tracheophyta</taxon>
        <taxon>Spermatophyta</taxon>
        <taxon>Magnoliopsida</taxon>
        <taxon>eudicotyledons</taxon>
        <taxon>Gunneridae</taxon>
        <taxon>Pentapetalae</taxon>
        <taxon>rosids</taxon>
        <taxon>malvids</taxon>
        <taxon>Malvales</taxon>
        <taxon>Dipterocarpaceae</taxon>
        <taxon>Rubroshorea</taxon>
    </lineage>
</organism>
<dbReference type="AlphaFoldDB" id="A0AAV5L143"/>
<proteinExistence type="predicted"/>
<gene>
    <name evidence="1" type="ORF">SLEP1_g39723</name>
</gene>
<dbReference type="Proteomes" id="UP001054252">
    <property type="component" value="Unassembled WGS sequence"/>
</dbReference>
<evidence type="ECO:0000313" key="2">
    <source>
        <dbReference type="Proteomes" id="UP001054252"/>
    </source>
</evidence>
<evidence type="ECO:0000313" key="1">
    <source>
        <dbReference type="EMBL" id="GKV30970.1"/>
    </source>
</evidence>
<protein>
    <submittedName>
        <fullName evidence="1">Uncharacterized protein</fullName>
    </submittedName>
</protein>
<dbReference type="EMBL" id="BPVZ01000089">
    <property type="protein sequence ID" value="GKV30970.1"/>
    <property type="molecule type" value="Genomic_DNA"/>
</dbReference>
<reference evidence="1 2" key="1">
    <citation type="journal article" date="2021" name="Commun. Biol.">
        <title>The genome of Shorea leprosula (Dipterocarpaceae) highlights the ecological relevance of drought in aseasonal tropical rainforests.</title>
        <authorList>
            <person name="Ng K.K.S."/>
            <person name="Kobayashi M.J."/>
            <person name="Fawcett J.A."/>
            <person name="Hatakeyama M."/>
            <person name="Paape T."/>
            <person name="Ng C.H."/>
            <person name="Ang C.C."/>
            <person name="Tnah L.H."/>
            <person name="Lee C.T."/>
            <person name="Nishiyama T."/>
            <person name="Sese J."/>
            <person name="O'Brien M.J."/>
            <person name="Copetti D."/>
            <person name="Mohd Noor M.I."/>
            <person name="Ong R.C."/>
            <person name="Putra M."/>
            <person name="Sireger I.Z."/>
            <person name="Indrioko S."/>
            <person name="Kosugi Y."/>
            <person name="Izuno A."/>
            <person name="Isagi Y."/>
            <person name="Lee S.L."/>
            <person name="Shimizu K.K."/>
        </authorList>
    </citation>
    <scope>NUCLEOTIDE SEQUENCE [LARGE SCALE GENOMIC DNA]</scope>
    <source>
        <strain evidence="1">214</strain>
    </source>
</reference>
<accession>A0AAV5L143</accession>
<sequence length="270" mass="31050">MIGVIGDRHENISRAIKMILPPNNIQTSSFLRVSRAGLSIAVHFNNQWHIVRISAGLFENFNARTTAGRTVGVDIFRFYNLLAPHMRGNSRFTIIVDNEGSTSDRIWVWYQAGRMYTTRSIETVGIPNGADQRINNVLELEATDHRYINFSSSRVLHRFFKRCYREMQLQPQLRAGPSDELRLRVTHQEIRAEALGLVQTYSSLAGHYNMHDTARDVDVVGDDEEIIVQFPQATGWFMRPARRAESIRVHLGLVRPLLEFRFANCSVYFI</sequence>
<name>A0AAV5L143_9ROSI</name>